<dbReference type="PANTHER" id="PTHR30329">
    <property type="entry name" value="STATOR ELEMENT OF FLAGELLAR MOTOR COMPLEX"/>
    <property type="match status" value="1"/>
</dbReference>
<evidence type="ECO:0000313" key="4">
    <source>
        <dbReference type="EMBL" id="MDY0407706.1"/>
    </source>
</evidence>
<keyword evidence="5" id="KW-1185">Reference proteome</keyword>
<dbReference type="Pfam" id="PF00691">
    <property type="entry name" value="OmpA"/>
    <property type="match status" value="1"/>
</dbReference>
<dbReference type="CDD" id="cd07185">
    <property type="entry name" value="OmpA_C-like"/>
    <property type="match status" value="1"/>
</dbReference>
<keyword evidence="1 2" id="KW-0472">Membrane</keyword>
<keyword evidence="2" id="KW-1133">Transmembrane helix</keyword>
<reference evidence="4 5" key="1">
    <citation type="submission" date="2023-10" db="EMBL/GenBank/DDBJ databases">
        <title>Virgibacillus soli CC-YMP-6 genome.</title>
        <authorList>
            <person name="Miliotis G."/>
            <person name="Sengupta P."/>
            <person name="Hameed A."/>
            <person name="Chuvochina M."/>
            <person name="Mcdonagh F."/>
            <person name="Simpson A.C."/>
            <person name="Singh N.K."/>
            <person name="Rekha P.D."/>
            <person name="Raman K."/>
            <person name="Hugenholtz P."/>
            <person name="Venkateswaran K."/>
        </authorList>
    </citation>
    <scope>NUCLEOTIDE SEQUENCE [LARGE SCALE GENOMIC DNA]</scope>
    <source>
        <strain evidence="4 5">CC-YMP-6</strain>
    </source>
</reference>
<dbReference type="Gene3D" id="3.30.1330.60">
    <property type="entry name" value="OmpA-like domain"/>
    <property type="match status" value="1"/>
</dbReference>
<proteinExistence type="predicted"/>
<dbReference type="EMBL" id="JAWDIQ010000001">
    <property type="protein sequence ID" value="MDY0407706.1"/>
    <property type="molecule type" value="Genomic_DNA"/>
</dbReference>
<evidence type="ECO:0000256" key="2">
    <source>
        <dbReference type="SAM" id="Phobius"/>
    </source>
</evidence>
<evidence type="ECO:0000256" key="1">
    <source>
        <dbReference type="PROSITE-ProRule" id="PRU00473"/>
    </source>
</evidence>
<dbReference type="SUPFAM" id="SSF103088">
    <property type="entry name" value="OmpA-like"/>
    <property type="match status" value="1"/>
</dbReference>
<dbReference type="PROSITE" id="PS51123">
    <property type="entry name" value="OMPA_2"/>
    <property type="match status" value="1"/>
</dbReference>
<dbReference type="InterPro" id="IPR006665">
    <property type="entry name" value="OmpA-like"/>
</dbReference>
<dbReference type="RefSeq" id="WP_320378498.1">
    <property type="nucleotide sequence ID" value="NZ_JAWDIQ010000001.1"/>
</dbReference>
<dbReference type="InterPro" id="IPR036737">
    <property type="entry name" value="OmpA-like_sf"/>
</dbReference>
<gene>
    <name evidence="4" type="ORF">RWD45_02625</name>
</gene>
<dbReference type="InterPro" id="IPR050330">
    <property type="entry name" value="Bact_OuterMem_StrucFunc"/>
</dbReference>
<accession>A0ABU5CMV7</accession>
<dbReference type="Proteomes" id="UP001275315">
    <property type="component" value="Unassembled WGS sequence"/>
</dbReference>
<feature type="domain" description="OmpA-like" evidence="3">
    <location>
        <begin position="84"/>
        <end position="217"/>
    </location>
</feature>
<name>A0ABU5CMV7_9BACI</name>
<evidence type="ECO:0000313" key="5">
    <source>
        <dbReference type="Proteomes" id="UP001275315"/>
    </source>
</evidence>
<keyword evidence="2" id="KW-0812">Transmembrane</keyword>
<sequence>MNTKYQRLFKQEQEDGQFWPSFTDLLTTILLCFMLIFIIMMVIKSLQIEEMKETLDQIMGVRSKLVSELKEEFTESAYGIEVDDKTGAIIFDTEILFAYDKAELKPDSFQFLDEFVPKYLDILFASGYEDYIAEIIIEGHTDRDGTYLYNLELAQERAYSVASYVLSDDFPYKNIQQHLEEKLTVNSKSYTDFRTGEDGAYSADSSRRVEFKFRLKDEEILNKTREILGGNE</sequence>
<protein>
    <submittedName>
        <fullName evidence="4">OmpA family protein</fullName>
    </submittedName>
</protein>
<evidence type="ECO:0000259" key="3">
    <source>
        <dbReference type="PROSITE" id="PS51123"/>
    </source>
</evidence>
<organism evidence="4 5">
    <name type="scientific">Paracerasibacillus soli</name>
    <dbReference type="NCBI Taxonomy" id="480284"/>
    <lineage>
        <taxon>Bacteria</taxon>
        <taxon>Bacillati</taxon>
        <taxon>Bacillota</taxon>
        <taxon>Bacilli</taxon>
        <taxon>Bacillales</taxon>
        <taxon>Bacillaceae</taxon>
        <taxon>Paracerasibacillus</taxon>
    </lineage>
</organism>
<dbReference type="PANTHER" id="PTHR30329:SF21">
    <property type="entry name" value="LIPOPROTEIN YIAD-RELATED"/>
    <property type="match status" value="1"/>
</dbReference>
<feature type="transmembrane region" description="Helical" evidence="2">
    <location>
        <begin position="25"/>
        <end position="43"/>
    </location>
</feature>
<comment type="caution">
    <text evidence="4">The sequence shown here is derived from an EMBL/GenBank/DDBJ whole genome shotgun (WGS) entry which is preliminary data.</text>
</comment>